<sequence>MRLSGTTIAIAMLAAQPAFSIPFRVLLPPNGLNPIPTASHPAGYIFANKVHSLRDVDRLMQRDEFAGFVRELEDLFARADDDESGAINLFQTAKNAFKIISTGLDGLNIISNLSPGSSEPQPSATPSAPARRDFNELDARVIISDPIFTPIQAKPPSSTARPQQINSNKIQLLNSFTGNPEILRDNFNPKQSVARELEARSVSPTHPPITFSDPESLLKKIQQDFVFVQRREFVELLARQLADDESGASLASTLSKAFSTVKSIISDGKTLGKVADGASIASSVSNVVGGLAHPAPPAQSQAPRRRELIDSLLARAMEAREMNGLE</sequence>
<evidence type="ECO:0000313" key="1">
    <source>
        <dbReference type="EMBL" id="KAI0083911.1"/>
    </source>
</evidence>
<protein>
    <submittedName>
        <fullName evidence="1">Uncharacterized protein</fullName>
    </submittedName>
</protein>
<organism evidence="1 2">
    <name type="scientific">Irpex rosettiformis</name>
    <dbReference type="NCBI Taxonomy" id="378272"/>
    <lineage>
        <taxon>Eukaryota</taxon>
        <taxon>Fungi</taxon>
        <taxon>Dikarya</taxon>
        <taxon>Basidiomycota</taxon>
        <taxon>Agaricomycotina</taxon>
        <taxon>Agaricomycetes</taxon>
        <taxon>Polyporales</taxon>
        <taxon>Irpicaceae</taxon>
        <taxon>Irpex</taxon>
    </lineage>
</organism>
<keyword evidence="2" id="KW-1185">Reference proteome</keyword>
<evidence type="ECO:0000313" key="2">
    <source>
        <dbReference type="Proteomes" id="UP001055072"/>
    </source>
</evidence>
<name>A0ACB8TPI3_9APHY</name>
<gene>
    <name evidence="1" type="ORF">BDY19DRAFT_1051624</name>
</gene>
<dbReference type="EMBL" id="MU274951">
    <property type="protein sequence ID" value="KAI0083911.1"/>
    <property type="molecule type" value="Genomic_DNA"/>
</dbReference>
<proteinExistence type="predicted"/>
<reference evidence="1" key="1">
    <citation type="journal article" date="2021" name="Environ. Microbiol.">
        <title>Gene family expansions and transcriptome signatures uncover fungal adaptations to wood decay.</title>
        <authorList>
            <person name="Hage H."/>
            <person name="Miyauchi S."/>
            <person name="Viragh M."/>
            <person name="Drula E."/>
            <person name="Min B."/>
            <person name="Chaduli D."/>
            <person name="Navarro D."/>
            <person name="Favel A."/>
            <person name="Norest M."/>
            <person name="Lesage-Meessen L."/>
            <person name="Balint B."/>
            <person name="Merenyi Z."/>
            <person name="de Eugenio L."/>
            <person name="Morin E."/>
            <person name="Martinez A.T."/>
            <person name="Baldrian P."/>
            <person name="Stursova M."/>
            <person name="Martinez M.J."/>
            <person name="Novotny C."/>
            <person name="Magnuson J.K."/>
            <person name="Spatafora J.W."/>
            <person name="Maurice S."/>
            <person name="Pangilinan J."/>
            <person name="Andreopoulos W."/>
            <person name="LaButti K."/>
            <person name="Hundley H."/>
            <person name="Na H."/>
            <person name="Kuo A."/>
            <person name="Barry K."/>
            <person name="Lipzen A."/>
            <person name="Henrissat B."/>
            <person name="Riley R."/>
            <person name="Ahrendt S."/>
            <person name="Nagy L.G."/>
            <person name="Grigoriev I.V."/>
            <person name="Martin F."/>
            <person name="Rosso M.N."/>
        </authorList>
    </citation>
    <scope>NUCLEOTIDE SEQUENCE</scope>
    <source>
        <strain evidence="1">CBS 384.51</strain>
    </source>
</reference>
<comment type="caution">
    <text evidence="1">The sequence shown here is derived from an EMBL/GenBank/DDBJ whole genome shotgun (WGS) entry which is preliminary data.</text>
</comment>
<dbReference type="Proteomes" id="UP001055072">
    <property type="component" value="Unassembled WGS sequence"/>
</dbReference>
<accession>A0ACB8TPI3</accession>